<dbReference type="EMBL" id="JBHSQS010000014">
    <property type="protein sequence ID" value="MFC5926094.1"/>
    <property type="molecule type" value="Genomic_DNA"/>
</dbReference>
<name>A0ABW1HC80_9ACTN</name>
<proteinExistence type="predicted"/>
<evidence type="ECO:0000313" key="1">
    <source>
        <dbReference type="EMBL" id="MFC5926094.1"/>
    </source>
</evidence>
<dbReference type="PROSITE" id="PS51257">
    <property type="entry name" value="PROKAR_LIPOPROTEIN"/>
    <property type="match status" value="1"/>
</dbReference>
<gene>
    <name evidence="1" type="ORF">ACFQGL_22430</name>
</gene>
<reference evidence="2" key="1">
    <citation type="journal article" date="2019" name="Int. J. Syst. Evol. Microbiol.">
        <title>The Global Catalogue of Microorganisms (GCM) 10K type strain sequencing project: providing services to taxonomists for standard genome sequencing and annotation.</title>
        <authorList>
            <consortium name="The Broad Institute Genomics Platform"/>
            <consortium name="The Broad Institute Genome Sequencing Center for Infectious Disease"/>
            <person name="Wu L."/>
            <person name="Ma J."/>
        </authorList>
    </citation>
    <scope>NUCLEOTIDE SEQUENCE [LARGE SCALE GENOMIC DNA]</scope>
    <source>
        <strain evidence="2">CGMCC 4.7144</strain>
    </source>
</reference>
<dbReference type="Proteomes" id="UP001596226">
    <property type="component" value="Unassembled WGS sequence"/>
</dbReference>
<evidence type="ECO:0000313" key="2">
    <source>
        <dbReference type="Proteomes" id="UP001596226"/>
    </source>
</evidence>
<dbReference type="RefSeq" id="WP_377514261.1">
    <property type="nucleotide sequence ID" value="NZ_JBHSQS010000014.1"/>
</dbReference>
<sequence>MGEVVSRMHARGTVLAVTLLAVGLSGCGGPVGGPAVVDESGPAQIVDKWTSCAEAAPQAGGVLSVPRTNGLAPSGDDPTIGRIDPAFTPVAAVLCGREIRRPPGGGQEETATERRAEEVGALVAALRLPNQPPPGGEFACTADMVVPPWLALLDERGRWLRPYLPRDACGKPRPEVRAALDGLRLTTVDTRTVGQVESAAAEAAGCAQRWADMVWVEGTGGRPGPPVPGMAPETRPLRLCVYQVPASEQGSGKPAGDFAYGGPLAPERQAAVLRALAGGRPAAPCTTPASRIAVLRPLDASGGLDRYVELDGCRRFLISPPATGPQLGQGDAALAELLGRD</sequence>
<comment type="caution">
    <text evidence="1">The sequence shown here is derived from an EMBL/GenBank/DDBJ whole genome shotgun (WGS) entry which is preliminary data.</text>
</comment>
<keyword evidence="2" id="KW-1185">Reference proteome</keyword>
<accession>A0ABW1HC80</accession>
<protein>
    <submittedName>
        <fullName evidence="1">Uncharacterized protein</fullName>
    </submittedName>
</protein>
<organism evidence="1 2">
    <name type="scientific">Micromonospora vulcania</name>
    <dbReference type="NCBI Taxonomy" id="1441873"/>
    <lineage>
        <taxon>Bacteria</taxon>
        <taxon>Bacillati</taxon>
        <taxon>Actinomycetota</taxon>
        <taxon>Actinomycetes</taxon>
        <taxon>Micromonosporales</taxon>
        <taxon>Micromonosporaceae</taxon>
        <taxon>Micromonospora</taxon>
    </lineage>
</organism>